<dbReference type="KEGG" id="hhl:Halha_1696"/>
<proteinExistence type="predicted"/>
<gene>
    <name evidence="2" type="ordered locus">Halha_1696</name>
</gene>
<dbReference type="HOGENOM" id="CLU_2617093_0_0_9"/>
<feature type="coiled-coil region" evidence="1">
    <location>
        <begin position="23"/>
        <end position="50"/>
    </location>
</feature>
<keyword evidence="3" id="KW-1185">Reference proteome</keyword>
<sequence>MENTKEAIERLKENPFRSLDDLAAEANLDKEELLSALEEQDLELATLRRVSTEHMFDELSESVGFNYNNLIDVDCDDK</sequence>
<dbReference type="EMBL" id="CP003359">
    <property type="protein sequence ID" value="AGB41633.1"/>
    <property type="molecule type" value="Genomic_DNA"/>
</dbReference>
<protein>
    <submittedName>
        <fullName evidence="2">Uncharacterized protein</fullName>
    </submittedName>
</protein>
<reference evidence="3" key="1">
    <citation type="submission" date="2012-02" db="EMBL/GenBank/DDBJ databases">
        <title>The complete genome of Halobacteroides halobius DSM 5150.</title>
        <authorList>
            <person name="Lucas S."/>
            <person name="Copeland A."/>
            <person name="Lapidus A."/>
            <person name="Glavina del Rio T."/>
            <person name="Dalin E."/>
            <person name="Tice H."/>
            <person name="Bruce D."/>
            <person name="Goodwin L."/>
            <person name="Pitluck S."/>
            <person name="Peters L."/>
            <person name="Mikhailova N."/>
            <person name="Gu W."/>
            <person name="Kyrpides N."/>
            <person name="Mavromatis K."/>
            <person name="Ivanova N."/>
            <person name="Brettin T."/>
            <person name="Detter J.C."/>
            <person name="Han C."/>
            <person name="Larimer F."/>
            <person name="Land M."/>
            <person name="Hauser L."/>
            <person name="Markowitz V."/>
            <person name="Cheng J.-F."/>
            <person name="Hugenholtz P."/>
            <person name="Woyke T."/>
            <person name="Wu D."/>
            <person name="Tindall B."/>
            <person name="Pomrenke H."/>
            <person name="Brambilla E."/>
            <person name="Klenk H.-P."/>
            <person name="Eisen J.A."/>
        </authorList>
    </citation>
    <scope>NUCLEOTIDE SEQUENCE [LARGE SCALE GENOMIC DNA]</scope>
    <source>
        <strain evidence="3">ATCC 35273 / DSM 5150 / MD-1</strain>
    </source>
</reference>
<evidence type="ECO:0000313" key="3">
    <source>
        <dbReference type="Proteomes" id="UP000010880"/>
    </source>
</evidence>
<keyword evidence="1" id="KW-0175">Coiled coil</keyword>
<dbReference type="Proteomes" id="UP000010880">
    <property type="component" value="Chromosome"/>
</dbReference>
<dbReference type="RefSeq" id="WP_015327349.1">
    <property type="nucleotide sequence ID" value="NC_019978.1"/>
</dbReference>
<accession>L0KC17</accession>
<organism evidence="2 3">
    <name type="scientific">Halobacteroides halobius (strain ATCC 35273 / DSM 5150 / MD-1)</name>
    <dbReference type="NCBI Taxonomy" id="748449"/>
    <lineage>
        <taxon>Bacteria</taxon>
        <taxon>Bacillati</taxon>
        <taxon>Bacillota</taxon>
        <taxon>Clostridia</taxon>
        <taxon>Halanaerobiales</taxon>
        <taxon>Halobacteroidaceae</taxon>
        <taxon>Halobacteroides</taxon>
    </lineage>
</organism>
<dbReference type="AlphaFoldDB" id="L0KC17"/>
<evidence type="ECO:0000256" key="1">
    <source>
        <dbReference type="SAM" id="Coils"/>
    </source>
</evidence>
<evidence type="ECO:0000313" key="2">
    <source>
        <dbReference type="EMBL" id="AGB41633.1"/>
    </source>
</evidence>
<name>L0KC17_HALHC</name>